<dbReference type="GeneID" id="19967911"/>
<keyword evidence="4" id="KW-1185">Reference proteome</keyword>
<sequence length="833" mass="90669">MAALNHLAPFNRIYGRGGRDYQNVPLGDVNADQDSRHPSAAGLGFFNIDYEHSTRRPVSPRSPESARHFSQSTTQQNTPGLSAGFPSPDWVSSHRTSYNGTQGSQYSLLSPDRHQHVDCPTSGDILVKPWSGITIFVLFLSVYTFCFSGVFLGIALAKPRWGRRIGADGLSYSTATLLSALFSKTVELSFVAVLVATIGQILSRRAIAKKPINRTGISIAEMTMRSWILQPGLIFTHGSALKYAGPTLIGALVLVATFAATFYTTAAEALTSPKLKFGPWEKRVMYGMVDTVFANATFLTEACETPIQGDADAGGTCLQIDYAGQAYHNFQSYLANWTAARDAGDSDSRVEIHSRPKPVSLVWDNTTCVGQWITPSGENVTNDSANGRLVQNVTVAMPHANLIRAARHPDNKIAQPEELAGQGEYYVIGSIPAPAINVLCVGMSTEEVEPLIYDPNNTVPHSASSTVVDDIFGFGDFFNDGAAPAPLFPHLPIVYNTVNNNSLEWGPAAVYLLGTPPDDLNTSDHILCSIKVMQYPHCTTKYHAAESGGELTVHCDDDPENTRPYSETIRDAPSGIWDSNWEDIGSEWLKANALSHGISDGNASIARIITQMTPRHNGDQTVLNPDLPSIGEALAVLAGSTAIMSSFHAPFNHTDRPAGPPSQETFPASVRYKDYASGGSEDWQGIFYVILFVVFLINLFALVYLFIHLCTDGQVTDYTEPQNLFALAVMSPPSQSLSGSCGAGPTGTAYGKRWRVDMQSSGMSHTAQHPHFYMRCTEDVRDEGEGTGTDYMQTSTNVRRHWKRKSRVKSMHDMDGNSGAMSPAIEQYRRLAG</sequence>
<keyword evidence="2" id="KW-0812">Transmembrane</keyword>
<dbReference type="VEuPathDB" id="FungiDB:HMPREF1541_00572"/>
<dbReference type="OrthoDB" id="4721035at2759"/>
<feature type="region of interest" description="Disordered" evidence="1">
    <location>
        <begin position="804"/>
        <end position="825"/>
    </location>
</feature>
<dbReference type="AlphaFoldDB" id="W2SEE9"/>
<name>W2SEE9_CYPE1</name>
<keyword evidence="2" id="KW-0472">Membrane</keyword>
<organism evidence="3 4">
    <name type="scientific">Cyphellophora europaea (strain CBS 101466)</name>
    <name type="common">Phialophora europaea</name>
    <dbReference type="NCBI Taxonomy" id="1220924"/>
    <lineage>
        <taxon>Eukaryota</taxon>
        <taxon>Fungi</taxon>
        <taxon>Dikarya</taxon>
        <taxon>Ascomycota</taxon>
        <taxon>Pezizomycotina</taxon>
        <taxon>Eurotiomycetes</taxon>
        <taxon>Chaetothyriomycetidae</taxon>
        <taxon>Chaetothyriales</taxon>
        <taxon>Cyphellophoraceae</taxon>
        <taxon>Cyphellophora</taxon>
    </lineage>
</organism>
<feature type="compositionally biased region" description="Polar residues" evidence="1">
    <location>
        <begin position="68"/>
        <end position="80"/>
    </location>
</feature>
<accession>W2SEE9</accession>
<dbReference type="STRING" id="1220924.W2SEE9"/>
<feature type="transmembrane region" description="Helical" evidence="2">
    <location>
        <begin position="177"/>
        <end position="202"/>
    </location>
</feature>
<protein>
    <submittedName>
        <fullName evidence="3">Uncharacterized protein</fullName>
    </submittedName>
</protein>
<dbReference type="RefSeq" id="XP_008711100.1">
    <property type="nucleotide sequence ID" value="XM_008712878.1"/>
</dbReference>
<keyword evidence="2" id="KW-1133">Transmembrane helix</keyword>
<proteinExistence type="predicted"/>
<evidence type="ECO:0000256" key="2">
    <source>
        <dbReference type="SAM" id="Phobius"/>
    </source>
</evidence>
<dbReference type="HOGENOM" id="CLU_012014_1_0_1"/>
<dbReference type="Proteomes" id="UP000030752">
    <property type="component" value="Unassembled WGS sequence"/>
</dbReference>
<evidence type="ECO:0000313" key="3">
    <source>
        <dbReference type="EMBL" id="ETN46388.1"/>
    </source>
</evidence>
<dbReference type="eggNOG" id="ENOG502SHT7">
    <property type="taxonomic scope" value="Eukaryota"/>
</dbReference>
<evidence type="ECO:0000256" key="1">
    <source>
        <dbReference type="SAM" id="MobiDB-lite"/>
    </source>
</evidence>
<dbReference type="EMBL" id="KB822711">
    <property type="protein sequence ID" value="ETN46388.1"/>
    <property type="molecule type" value="Genomic_DNA"/>
</dbReference>
<feature type="transmembrane region" description="Helical" evidence="2">
    <location>
        <begin position="247"/>
        <end position="266"/>
    </location>
</feature>
<gene>
    <name evidence="3" type="ORF">HMPREF1541_00572</name>
</gene>
<feature type="transmembrane region" description="Helical" evidence="2">
    <location>
        <begin position="686"/>
        <end position="707"/>
    </location>
</feature>
<dbReference type="InParanoid" id="W2SEE9"/>
<reference evidence="3 4" key="1">
    <citation type="submission" date="2013-03" db="EMBL/GenBank/DDBJ databases">
        <title>The Genome Sequence of Phialophora europaea CBS 101466.</title>
        <authorList>
            <consortium name="The Broad Institute Genomics Platform"/>
            <person name="Cuomo C."/>
            <person name="de Hoog S."/>
            <person name="Gorbushina A."/>
            <person name="Walker B."/>
            <person name="Young S.K."/>
            <person name="Zeng Q."/>
            <person name="Gargeya S."/>
            <person name="Fitzgerald M."/>
            <person name="Haas B."/>
            <person name="Abouelleil A."/>
            <person name="Allen A.W."/>
            <person name="Alvarado L."/>
            <person name="Arachchi H.M."/>
            <person name="Berlin A.M."/>
            <person name="Chapman S.B."/>
            <person name="Gainer-Dewar J."/>
            <person name="Goldberg J."/>
            <person name="Griggs A."/>
            <person name="Gujja S."/>
            <person name="Hansen M."/>
            <person name="Howarth C."/>
            <person name="Imamovic A."/>
            <person name="Ireland A."/>
            <person name="Larimer J."/>
            <person name="McCowan C."/>
            <person name="Murphy C."/>
            <person name="Pearson M."/>
            <person name="Poon T.W."/>
            <person name="Priest M."/>
            <person name="Roberts A."/>
            <person name="Saif S."/>
            <person name="Shea T."/>
            <person name="Sisk P."/>
            <person name="Sykes S."/>
            <person name="Wortman J."/>
            <person name="Nusbaum C."/>
            <person name="Birren B."/>
        </authorList>
    </citation>
    <scope>NUCLEOTIDE SEQUENCE [LARGE SCALE GENOMIC DNA]</scope>
    <source>
        <strain evidence="3 4">CBS 101466</strain>
    </source>
</reference>
<feature type="transmembrane region" description="Helical" evidence="2">
    <location>
        <begin position="135"/>
        <end position="157"/>
    </location>
</feature>
<evidence type="ECO:0000313" key="4">
    <source>
        <dbReference type="Proteomes" id="UP000030752"/>
    </source>
</evidence>
<feature type="region of interest" description="Disordered" evidence="1">
    <location>
        <begin position="53"/>
        <end position="98"/>
    </location>
</feature>